<dbReference type="Proteomes" id="UP000462091">
    <property type="component" value="Unassembled WGS sequence"/>
</dbReference>
<dbReference type="AlphaFoldDB" id="A0A173RZ00"/>
<gene>
    <name evidence="7 13" type="primary">purF</name>
    <name evidence="16" type="ORF">C4N21_08020</name>
    <name evidence="17" type="ORF">DW855_06530</name>
    <name evidence="13" type="ORF">ERS852582_00722</name>
    <name evidence="15" type="ORF">GKD85_05035</name>
    <name evidence="14" type="ORF">GKE10_01155</name>
</gene>
<dbReference type="EMBL" id="PRLF01000009">
    <property type="protein sequence ID" value="RAW65103.1"/>
    <property type="molecule type" value="Genomic_DNA"/>
</dbReference>
<dbReference type="EMBL" id="CYXN01000003">
    <property type="protein sequence ID" value="CUM82789.1"/>
    <property type="molecule type" value="Genomic_DNA"/>
</dbReference>
<accession>A0A173RZ00</accession>
<evidence type="ECO:0000256" key="7">
    <source>
        <dbReference type="HAMAP-Rule" id="MF_01931"/>
    </source>
</evidence>
<dbReference type="Pfam" id="PF13537">
    <property type="entry name" value="GATase_7"/>
    <property type="match status" value="1"/>
</dbReference>
<evidence type="ECO:0000313" key="14">
    <source>
        <dbReference type="EMBL" id="MSC50536.1"/>
    </source>
</evidence>
<comment type="function">
    <text evidence="7">Catalyzes the formation of phosphoribosylamine from phosphoribosylpyrophosphate (PRPP) and glutamine.</text>
</comment>
<dbReference type="CDD" id="cd06223">
    <property type="entry name" value="PRTases_typeI"/>
    <property type="match status" value="1"/>
</dbReference>
<evidence type="ECO:0000313" key="13">
    <source>
        <dbReference type="EMBL" id="CUM82789.1"/>
    </source>
</evidence>
<dbReference type="GO" id="GO:0051539">
    <property type="term" value="F:4 iron, 4 sulfur cluster binding"/>
    <property type="evidence" value="ECO:0007669"/>
    <property type="project" value="UniProtKB-KW"/>
</dbReference>
<reference evidence="16 19" key="2">
    <citation type="submission" date="2018-02" db="EMBL/GenBank/DDBJ databases">
        <title>Complete genome sequencing of Faecalibacterium prausnitzii strains isolated from the human gut.</title>
        <authorList>
            <person name="Fitzgerald B.C."/>
            <person name="Shkoporov A.N."/>
            <person name="Ross P.R."/>
            <person name="Hill C."/>
        </authorList>
    </citation>
    <scope>NUCLEOTIDE SEQUENCE [LARGE SCALE GENOMIC DNA]</scope>
    <source>
        <strain evidence="16 19">APC924/119</strain>
    </source>
</reference>
<dbReference type="HAMAP" id="MF_01931">
    <property type="entry name" value="PurF"/>
    <property type="match status" value="1"/>
</dbReference>
<dbReference type="SUPFAM" id="SSF56235">
    <property type="entry name" value="N-terminal nucleophile aminohydrolases (Ntn hydrolases)"/>
    <property type="match status" value="1"/>
</dbReference>
<evidence type="ECO:0000256" key="10">
    <source>
        <dbReference type="PIRSR" id="PIRSR000485-2"/>
    </source>
</evidence>
<reference evidence="17 20" key="3">
    <citation type="submission" date="2018-08" db="EMBL/GenBank/DDBJ databases">
        <title>A genome reference for cultivated species of the human gut microbiota.</title>
        <authorList>
            <person name="Zou Y."/>
            <person name="Xue W."/>
            <person name="Luo G."/>
        </authorList>
    </citation>
    <scope>NUCLEOTIDE SEQUENCE [LARGE SCALE GENOMIC DNA]</scope>
    <source>
        <strain evidence="17 20">AM37-13AC</strain>
    </source>
</reference>
<keyword evidence="4 7" id="KW-0808">Transferase</keyword>
<dbReference type="GO" id="GO:0000287">
    <property type="term" value="F:magnesium ion binding"/>
    <property type="evidence" value="ECO:0007669"/>
    <property type="project" value="UniProtKB-UniRule"/>
</dbReference>
<evidence type="ECO:0000313" key="16">
    <source>
        <dbReference type="EMBL" id="RAW65103.1"/>
    </source>
</evidence>
<dbReference type="InterPro" id="IPR029057">
    <property type="entry name" value="PRTase-like"/>
</dbReference>
<feature type="domain" description="Glutamine amidotransferase type-2" evidence="12">
    <location>
        <begin position="12"/>
        <end position="239"/>
    </location>
</feature>
<dbReference type="SUPFAM" id="SSF53271">
    <property type="entry name" value="PRTase-like"/>
    <property type="match status" value="1"/>
</dbReference>
<feature type="binding site" evidence="7 10">
    <location>
        <position position="368"/>
    </location>
    <ligand>
        <name>Mg(2+)</name>
        <dbReference type="ChEBI" id="CHEBI:18420"/>
    </ligand>
</feature>
<dbReference type="Gene3D" id="3.60.20.10">
    <property type="entry name" value="Glutamine Phosphoribosylpyrophosphate, subunit 1, domain 1"/>
    <property type="match status" value="1"/>
</dbReference>
<dbReference type="GO" id="GO:0009113">
    <property type="term" value="P:purine nucleobase biosynthetic process"/>
    <property type="evidence" value="ECO:0007669"/>
    <property type="project" value="UniProtKB-UniRule"/>
</dbReference>
<comment type="similarity">
    <text evidence="2 7 8">In the C-terminal section; belongs to the purine/pyrimidine phosphoribosyltransferase family.</text>
</comment>
<dbReference type="InterPro" id="IPR017932">
    <property type="entry name" value="GATase_2_dom"/>
</dbReference>
<evidence type="ECO:0000313" key="17">
    <source>
        <dbReference type="EMBL" id="RGC19630.1"/>
    </source>
</evidence>
<feature type="binding site" evidence="7 10">
    <location>
        <position position="367"/>
    </location>
    <ligand>
        <name>Mg(2+)</name>
        <dbReference type="ChEBI" id="CHEBI:18420"/>
    </ligand>
</feature>
<dbReference type="OrthoDB" id="9801213at2"/>
<dbReference type="RefSeq" id="WP_005922299.1">
    <property type="nucleotide sequence ID" value="NZ_BNEV01000068.1"/>
</dbReference>
<dbReference type="Gene3D" id="3.40.50.2020">
    <property type="match status" value="1"/>
</dbReference>
<dbReference type="InterPro" id="IPR035584">
    <property type="entry name" value="PurF_N"/>
</dbReference>
<dbReference type="EC" id="2.4.2.14" evidence="7"/>
<dbReference type="EMBL" id="QVFB01000008">
    <property type="protein sequence ID" value="RGC19630.1"/>
    <property type="molecule type" value="Genomic_DNA"/>
</dbReference>
<dbReference type="PANTHER" id="PTHR11907">
    <property type="entry name" value="AMIDOPHOSPHORIBOSYLTRANSFERASE"/>
    <property type="match status" value="1"/>
</dbReference>
<feature type="binding site" evidence="7 11">
    <location>
        <position position="404"/>
    </location>
    <ligand>
        <name>[4Fe-4S] cluster</name>
        <dbReference type="ChEBI" id="CHEBI:49883"/>
    </ligand>
</feature>
<evidence type="ECO:0000256" key="3">
    <source>
        <dbReference type="ARBA" id="ARBA00022676"/>
    </source>
</evidence>
<dbReference type="PROSITE" id="PS51278">
    <property type="entry name" value="GATASE_TYPE_2"/>
    <property type="match status" value="1"/>
</dbReference>
<keyword evidence="3 7" id="KW-0328">Glycosyltransferase</keyword>
<dbReference type="GO" id="GO:0006189">
    <property type="term" value="P:'de novo' IMP biosynthetic process"/>
    <property type="evidence" value="ECO:0007669"/>
    <property type="project" value="UniProtKB-UniRule"/>
</dbReference>
<comment type="cofactor">
    <cofactor evidence="7 10">
        <name>Mg(2+)</name>
        <dbReference type="ChEBI" id="CHEBI:18420"/>
    </cofactor>
    <text evidence="7 10">Binds 1 Mg(2+) ion per subunit.</text>
</comment>
<dbReference type="EMBL" id="WKQE01000004">
    <property type="protein sequence ID" value="MSC80189.1"/>
    <property type="molecule type" value="Genomic_DNA"/>
</dbReference>
<dbReference type="InterPro" id="IPR000836">
    <property type="entry name" value="PRTase_dom"/>
</dbReference>
<feature type="binding site" evidence="7 11">
    <location>
        <position position="458"/>
    </location>
    <ligand>
        <name>[4Fe-4S] cluster</name>
        <dbReference type="ChEBI" id="CHEBI:49883"/>
    </ligand>
</feature>
<sequence length="492" mass="53321">MSDFAYPLHEECGVFGIYDRAGTEDVAAAAYSALYALQHRGQESCGIAVNDDGVITGHRDLGLVNEVFTPEVLASLSTTTAHMATGHVRYATAGTRVRANAQPMIVRHGRGTMALCHNGNLTNAVELRRQLENEGAIFHGSSDTEVICYLITRNRLRMGSIETAISKTMDVLEGAYSLVIMSATKLIAVRDPRGYRPLCIGTLPGGGYVFASESCALDATGASLLRDVEPGEIVVVDTKTGELRSIKDHCGRPDTQMCVFEFIYFARPDSVIEGSSVHEARKQAGRFLAQEHPVEADVVIGVPDSGLDAALGYSQESGIPYGIGFIKNKYIGRTFIQGSQKQRENSVRIKLNVVSSTVKGKRVVLVDDSIVRGTTSARIIKLLRDAGAAEVHFMVSAPPFKYPCYFGTDIPDQKLLVATGRTLEQINEVIGADTLGYLSNEHVVQLAKNAKCGFCTACFTGEYAVEPESVLSTDIHDRHLNDRPKDAKKLGE</sequence>
<evidence type="ECO:0000313" key="15">
    <source>
        <dbReference type="EMBL" id="MSC80189.1"/>
    </source>
</evidence>
<dbReference type="NCBIfam" id="TIGR01134">
    <property type="entry name" value="purF"/>
    <property type="match status" value="1"/>
</dbReference>
<keyword evidence="7" id="KW-0004">4Fe-4S</keyword>
<reference evidence="21 22" key="4">
    <citation type="journal article" date="2019" name="Nat. Med.">
        <title>A library of human gut bacterial isolates paired with longitudinal multiomics data enables mechanistic microbiome research.</title>
        <authorList>
            <person name="Poyet M."/>
            <person name="Groussin M."/>
            <person name="Gibbons S.M."/>
            <person name="Avila-Pacheco J."/>
            <person name="Jiang X."/>
            <person name="Kearney S.M."/>
            <person name="Perrotta A.R."/>
            <person name="Berdy B."/>
            <person name="Zhao S."/>
            <person name="Lieberman T.D."/>
            <person name="Swanson P.K."/>
            <person name="Smith M."/>
            <person name="Roesemann S."/>
            <person name="Alexander J.E."/>
            <person name="Rich S.A."/>
            <person name="Livny J."/>
            <person name="Vlamakis H."/>
            <person name="Clish C."/>
            <person name="Bullock K."/>
            <person name="Deik A."/>
            <person name="Scott J."/>
            <person name="Pierce K.A."/>
            <person name="Xavier R.J."/>
            <person name="Alm E.J."/>
        </authorList>
    </citation>
    <scope>NUCLEOTIDE SEQUENCE [LARGE SCALE GENOMIC DNA]</scope>
    <source>
        <strain evidence="14 21">BIOML-B1</strain>
        <strain evidence="15 22">BIOML-B9</strain>
    </source>
</reference>
<evidence type="ECO:0000313" key="21">
    <source>
        <dbReference type="Proteomes" id="UP000462091"/>
    </source>
</evidence>
<keyword evidence="5 7" id="KW-0658">Purine biosynthesis</keyword>
<dbReference type="GeneID" id="75067733"/>
<evidence type="ECO:0000256" key="8">
    <source>
        <dbReference type="PIRNR" id="PIRNR000485"/>
    </source>
</evidence>
<comment type="pathway">
    <text evidence="1 7 8">Purine metabolism; IMP biosynthesis via de novo pathway; N(1)-(5-phospho-D-ribosyl)glycinamide from 5-phospho-alpha-D-ribose 1-diphosphate: step 1/2.</text>
</comment>
<dbReference type="Proteomes" id="UP000250550">
    <property type="component" value="Unassembled WGS sequence"/>
</dbReference>
<protein>
    <recommendedName>
        <fullName evidence="7">Amidophosphoribosyltransferase</fullName>
        <shortName evidence="7">ATase</shortName>
        <ecNumber evidence="7">2.4.2.14</ecNumber>
    </recommendedName>
    <alternativeName>
        <fullName evidence="7">Glutamine phosphoribosylpyrophosphate amidotransferase</fullName>
        <shortName evidence="7">GPATase</shortName>
    </alternativeName>
</protein>
<evidence type="ECO:0000256" key="6">
    <source>
        <dbReference type="ARBA" id="ARBA00022962"/>
    </source>
</evidence>
<feature type="binding site" evidence="7 10">
    <location>
        <position position="305"/>
    </location>
    <ligand>
        <name>Mg(2+)</name>
        <dbReference type="ChEBI" id="CHEBI:18420"/>
    </ligand>
</feature>
<evidence type="ECO:0000313" key="20">
    <source>
        <dbReference type="Proteomes" id="UP000260733"/>
    </source>
</evidence>
<evidence type="ECO:0000313" key="19">
    <source>
        <dbReference type="Proteomes" id="UP000250550"/>
    </source>
</evidence>
<keyword evidence="7 10" id="KW-0460">Magnesium</keyword>
<name>A0A173RZ00_9FIRM</name>
<keyword evidence="6 7" id="KW-0315">Glutamine amidotransferase</keyword>
<dbReference type="Proteomes" id="UP000260733">
    <property type="component" value="Unassembled WGS sequence"/>
</dbReference>
<dbReference type="InterPro" id="IPR029055">
    <property type="entry name" value="Ntn_hydrolases_N"/>
</dbReference>
<evidence type="ECO:0000313" key="18">
    <source>
        <dbReference type="Proteomes" id="UP000095649"/>
    </source>
</evidence>
<keyword evidence="7 11" id="KW-0408">Iron</keyword>
<organism evidence="13 18">
    <name type="scientific">Faecalibacterium prausnitzii</name>
    <dbReference type="NCBI Taxonomy" id="853"/>
    <lineage>
        <taxon>Bacteria</taxon>
        <taxon>Bacillati</taxon>
        <taxon>Bacillota</taxon>
        <taxon>Clostridia</taxon>
        <taxon>Eubacteriales</taxon>
        <taxon>Oscillospiraceae</taxon>
        <taxon>Faecalibacterium</taxon>
    </lineage>
</organism>
<evidence type="ECO:0000256" key="1">
    <source>
        <dbReference type="ARBA" id="ARBA00005209"/>
    </source>
</evidence>
<evidence type="ECO:0000256" key="4">
    <source>
        <dbReference type="ARBA" id="ARBA00022679"/>
    </source>
</evidence>
<keyword evidence="7 10" id="KW-0479">Metal-binding</keyword>
<dbReference type="Proteomes" id="UP000095649">
    <property type="component" value="Unassembled WGS sequence"/>
</dbReference>
<dbReference type="UniPathway" id="UPA00074">
    <property type="reaction ID" value="UER00124"/>
</dbReference>
<dbReference type="EMBL" id="WKQM01000001">
    <property type="protein sequence ID" value="MSC50536.1"/>
    <property type="molecule type" value="Genomic_DNA"/>
</dbReference>
<evidence type="ECO:0000256" key="9">
    <source>
        <dbReference type="PIRSR" id="PIRSR000485-1"/>
    </source>
</evidence>
<dbReference type="GO" id="GO:0004044">
    <property type="term" value="F:amidophosphoribosyltransferase activity"/>
    <property type="evidence" value="ECO:0007669"/>
    <property type="project" value="UniProtKB-UniRule"/>
</dbReference>
<comment type="cofactor">
    <cofactor evidence="7 11">
        <name>[4Fe-4S] cluster</name>
        <dbReference type="ChEBI" id="CHEBI:49883"/>
    </cofactor>
    <text evidence="7 11">Binds 1 [4Fe-4S] cluster per subunit.</text>
</comment>
<dbReference type="PIRSF" id="PIRSF000485">
    <property type="entry name" value="Amd_phspho_trans"/>
    <property type="match status" value="1"/>
</dbReference>
<feature type="binding site" evidence="7 11">
    <location>
        <position position="258"/>
    </location>
    <ligand>
        <name>[4Fe-4S] cluster</name>
        <dbReference type="ChEBI" id="CHEBI:49883"/>
    </ligand>
</feature>
<evidence type="ECO:0000256" key="2">
    <source>
        <dbReference type="ARBA" id="ARBA00010138"/>
    </source>
</evidence>
<evidence type="ECO:0000313" key="22">
    <source>
        <dbReference type="Proteomes" id="UP000477010"/>
    </source>
</evidence>
<feature type="binding site" evidence="7 11">
    <location>
        <position position="455"/>
    </location>
    <ligand>
        <name>[4Fe-4S] cluster</name>
        <dbReference type="ChEBI" id="CHEBI:49883"/>
    </ligand>
</feature>
<comment type="catalytic activity">
    <reaction evidence="7 8">
        <text>5-phospho-beta-D-ribosylamine + L-glutamate + diphosphate = 5-phospho-alpha-D-ribose 1-diphosphate + L-glutamine + H2O</text>
        <dbReference type="Rhea" id="RHEA:14905"/>
        <dbReference type="ChEBI" id="CHEBI:15377"/>
        <dbReference type="ChEBI" id="CHEBI:29985"/>
        <dbReference type="ChEBI" id="CHEBI:33019"/>
        <dbReference type="ChEBI" id="CHEBI:58017"/>
        <dbReference type="ChEBI" id="CHEBI:58359"/>
        <dbReference type="ChEBI" id="CHEBI:58681"/>
        <dbReference type="EC" id="2.4.2.14"/>
    </reaction>
</comment>
<dbReference type="Proteomes" id="UP000477010">
    <property type="component" value="Unassembled WGS sequence"/>
</dbReference>
<proteinExistence type="inferred from homology"/>
<keyword evidence="7 11" id="KW-0411">Iron-sulfur</keyword>
<reference evidence="13 18" key="1">
    <citation type="submission" date="2015-09" db="EMBL/GenBank/DDBJ databases">
        <authorList>
            <consortium name="Pathogen Informatics"/>
        </authorList>
    </citation>
    <scope>NUCLEOTIDE SEQUENCE [LARGE SCALE GENOMIC DNA]</scope>
    <source>
        <strain evidence="13 18">2789STDY5834970</strain>
    </source>
</reference>
<evidence type="ECO:0000256" key="11">
    <source>
        <dbReference type="PIRSR" id="PIRSR000485-3"/>
    </source>
</evidence>
<dbReference type="InterPro" id="IPR005854">
    <property type="entry name" value="PurF"/>
</dbReference>
<dbReference type="Pfam" id="PF00156">
    <property type="entry name" value="Pribosyltran"/>
    <property type="match status" value="1"/>
</dbReference>
<feature type="active site" description="Nucleophile" evidence="7 9">
    <location>
        <position position="12"/>
    </location>
</feature>
<evidence type="ECO:0000259" key="12">
    <source>
        <dbReference type="PROSITE" id="PS51278"/>
    </source>
</evidence>
<evidence type="ECO:0000256" key="5">
    <source>
        <dbReference type="ARBA" id="ARBA00022755"/>
    </source>
</evidence>
<dbReference type="CDD" id="cd00715">
    <property type="entry name" value="GPATase_N"/>
    <property type="match status" value="1"/>
</dbReference>